<protein>
    <submittedName>
        <fullName evidence="1">Uncharacterized protein</fullName>
    </submittedName>
</protein>
<organism evidence="1">
    <name type="scientific">Anguilla anguilla</name>
    <name type="common">European freshwater eel</name>
    <name type="synonym">Muraena anguilla</name>
    <dbReference type="NCBI Taxonomy" id="7936"/>
    <lineage>
        <taxon>Eukaryota</taxon>
        <taxon>Metazoa</taxon>
        <taxon>Chordata</taxon>
        <taxon>Craniata</taxon>
        <taxon>Vertebrata</taxon>
        <taxon>Euteleostomi</taxon>
        <taxon>Actinopterygii</taxon>
        <taxon>Neopterygii</taxon>
        <taxon>Teleostei</taxon>
        <taxon>Anguilliformes</taxon>
        <taxon>Anguillidae</taxon>
        <taxon>Anguilla</taxon>
    </lineage>
</organism>
<sequence length="35" mass="4022">MCLDSTGFYINTFNIVNMVLFHLTPQCMLKGSRLL</sequence>
<evidence type="ECO:0000313" key="1">
    <source>
        <dbReference type="EMBL" id="JAH46415.1"/>
    </source>
</evidence>
<reference evidence="1" key="1">
    <citation type="submission" date="2014-11" db="EMBL/GenBank/DDBJ databases">
        <authorList>
            <person name="Amaro Gonzalez C."/>
        </authorList>
    </citation>
    <scope>NUCLEOTIDE SEQUENCE</scope>
</reference>
<dbReference type="EMBL" id="GBXM01062162">
    <property type="protein sequence ID" value="JAH46415.1"/>
    <property type="molecule type" value="Transcribed_RNA"/>
</dbReference>
<accession>A0A0E9T0H1</accession>
<reference evidence="1" key="2">
    <citation type="journal article" date="2015" name="Fish Shellfish Immunol.">
        <title>Early steps in the European eel (Anguilla anguilla)-Vibrio vulnificus interaction in the gills: Role of the RtxA13 toxin.</title>
        <authorList>
            <person name="Callol A."/>
            <person name="Pajuelo D."/>
            <person name="Ebbesson L."/>
            <person name="Teles M."/>
            <person name="MacKenzie S."/>
            <person name="Amaro C."/>
        </authorList>
    </citation>
    <scope>NUCLEOTIDE SEQUENCE</scope>
</reference>
<proteinExistence type="predicted"/>
<dbReference type="AlphaFoldDB" id="A0A0E9T0H1"/>
<name>A0A0E9T0H1_ANGAN</name>